<evidence type="ECO:0000313" key="2">
    <source>
        <dbReference type="Proteomes" id="UP001218246"/>
    </source>
</evidence>
<keyword evidence="2" id="KW-1185">Reference proteome</keyword>
<gene>
    <name evidence="1" type="ORF">P6P90_07670</name>
</gene>
<dbReference type="Proteomes" id="UP001218246">
    <property type="component" value="Unassembled WGS sequence"/>
</dbReference>
<dbReference type="RefSeq" id="WP_124562761.1">
    <property type="nucleotide sequence ID" value="NZ_JARRRY010000009.1"/>
</dbReference>
<evidence type="ECO:0008006" key="3">
    <source>
        <dbReference type="Google" id="ProtNLM"/>
    </source>
</evidence>
<name>A0ABT6H3P5_9BACI</name>
<reference evidence="1 2" key="1">
    <citation type="submission" date="2023-04" db="EMBL/GenBank/DDBJ databases">
        <title>Ectobacillus antri isolated from activated sludge.</title>
        <authorList>
            <person name="Yan P."/>
            <person name="Liu X."/>
        </authorList>
    </citation>
    <scope>NUCLEOTIDE SEQUENCE [LARGE SCALE GENOMIC DNA]</scope>
    <source>
        <strain evidence="1 2">C18H</strain>
    </source>
</reference>
<accession>A0ABT6H3P5</accession>
<protein>
    <recommendedName>
        <fullName evidence="3">Nucleotidyltransferase</fullName>
    </recommendedName>
</protein>
<dbReference type="EMBL" id="JARULN010000004">
    <property type="protein sequence ID" value="MDG5753849.1"/>
    <property type="molecule type" value="Genomic_DNA"/>
</dbReference>
<evidence type="ECO:0000313" key="1">
    <source>
        <dbReference type="EMBL" id="MDG5753849.1"/>
    </source>
</evidence>
<organism evidence="1 2">
    <name type="scientific">Ectobacillus antri</name>
    <dbReference type="NCBI Taxonomy" id="2486280"/>
    <lineage>
        <taxon>Bacteria</taxon>
        <taxon>Bacillati</taxon>
        <taxon>Bacillota</taxon>
        <taxon>Bacilli</taxon>
        <taxon>Bacillales</taxon>
        <taxon>Bacillaceae</taxon>
        <taxon>Ectobacillus</taxon>
    </lineage>
</organism>
<proteinExistence type="predicted"/>
<comment type="caution">
    <text evidence="1">The sequence shown here is derived from an EMBL/GenBank/DDBJ whole genome shotgun (WGS) entry which is preliminary data.</text>
</comment>
<sequence>MRFMTITDEVIAEKIDAAREEVRYAAPAMSIIVAEALLRFVNRSGKVEVTLDCSANPYREGFGDLTALDLLVSCIPIADERDLRMGMLEVDGTTYSYVPVSKQNEHVQKNGIVHTAPLPPQAFVMSTAELRHELRRQPVPDFTMQKRLTAYRNMIQFAEISFSGGRLEKTTMKIPNHLLNIAKERGFEEKMKASYQLFDKHFSLYTKPMSDRVEQLRSTYTRTVVGYGNVILTEEKEHFLKALSRLKVDMETYTAQLRQEVAKQIQKTKQELVENFTPLLLINPPAELPEHLTEEQVRAYIDLLLCEEIPHVDEILKRIELHHNFKDMTEETLQDEEFYRQLEKAYRDREIVWPRHDLQQAEWQL</sequence>